<name>A0ABN8PHP5_9CNID</name>
<comment type="caution">
    <text evidence="1">The sequence shown here is derived from an EMBL/GenBank/DDBJ whole genome shotgun (WGS) entry which is preliminary data.</text>
</comment>
<keyword evidence="2" id="KW-1185">Reference proteome</keyword>
<protein>
    <submittedName>
        <fullName evidence="1">Uncharacterized protein</fullName>
    </submittedName>
</protein>
<evidence type="ECO:0000313" key="1">
    <source>
        <dbReference type="EMBL" id="CAH3141830.1"/>
    </source>
</evidence>
<dbReference type="EMBL" id="CALNXI010000824">
    <property type="protein sequence ID" value="CAH3141830.1"/>
    <property type="molecule type" value="Genomic_DNA"/>
</dbReference>
<proteinExistence type="predicted"/>
<gene>
    <name evidence="1" type="ORF">PEVE_00042295</name>
</gene>
<accession>A0ABN8PHP5</accession>
<sequence>MEGTLAPVYDCFDNIEMYYAERAMLEAKLVKEVDEMSVPEPLKSSKENVDKLLSHDNSKSDAPVVQTSVVQISSSPIHQPIEIRTSPVMQLPITTVEKKVHNTTSTSNLTTVPATSCTTPKVPLTHPRTVTTVTDSISTPVACYKLPSNPDQISTPAKQNSPWRGLTALNQVPSDLKQISTPVSQDSPWRGWTVPNQAFNKENLLKEVKNMKDNEKVKLEAVEYTIGELVVPKQYKKLVLTSEGTLKEVEFTVSGRKIPLTEIRKRELNRCEQLGVVRDHINDDYAQMSDDQISQRLRVLGDEGHLRDTPEMREKGHSDIDVPALVERPHI</sequence>
<organism evidence="1 2">
    <name type="scientific">Porites evermanni</name>
    <dbReference type="NCBI Taxonomy" id="104178"/>
    <lineage>
        <taxon>Eukaryota</taxon>
        <taxon>Metazoa</taxon>
        <taxon>Cnidaria</taxon>
        <taxon>Anthozoa</taxon>
        <taxon>Hexacorallia</taxon>
        <taxon>Scleractinia</taxon>
        <taxon>Fungiina</taxon>
        <taxon>Poritidae</taxon>
        <taxon>Porites</taxon>
    </lineage>
</organism>
<reference evidence="1 2" key="1">
    <citation type="submission" date="2022-05" db="EMBL/GenBank/DDBJ databases">
        <authorList>
            <consortium name="Genoscope - CEA"/>
            <person name="William W."/>
        </authorList>
    </citation>
    <scope>NUCLEOTIDE SEQUENCE [LARGE SCALE GENOMIC DNA]</scope>
</reference>
<evidence type="ECO:0000313" key="2">
    <source>
        <dbReference type="Proteomes" id="UP001159427"/>
    </source>
</evidence>
<dbReference type="Proteomes" id="UP001159427">
    <property type="component" value="Unassembled WGS sequence"/>
</dbReference>